<evidence type="ECO:0000313" key="2">
    <source>
        <dbReference type="EMBL" id="MEE9653529.1"/>
    </source>
</evidence>
<accession>A0AB35X3S6</accession>
<name>A0AB35X3S6_9ENTR</name>
<dbReference type="Proteomes" id="UP001331691">
    <property type="component" value="Unassembled WGS sequence"/>
</dbReference>
<dbReference type="AlphaFoldDB" id="A0AB35X3S6"/>
<keyword evidence="1" id="KW-0812">Transmembrane</keyword>
<protein>
    <recommendedName>
        <fullName evidence="4">Holin</fullName>
    </recommendedName>
</protein>
<gene>
    <name evidence="2" type="ORF">V4836_05025</name>
</gene>
<dbReference type="GeneID" id="85161982"/>
<sequence length="64" mass="6851">MKMTSIELLGYSAALCFSSVVASGELHSEALDLINPLLFIVALGSGMVCLYPKTKKLASRFTRG</sequence>
<evidence type="ECO:0000313" key="3">
    <source>
        <dbReference type="Proteomes" id="UP001331691"/>
    </source>
</evidence>
<comment type="caution">
    <text evidence="2">The sequence shown here is derived from an EMBL/GenBank/DDBJ whole genome shotgun (WGS) entry which is preliminary data.</text>
</comment>
<organism evidence="2 3">
    <name type="scientific">Kluyvera ascorbata</name>
    <dbReference type="NCBI Taxonomy" id="51288"/>
    <lineage>
        <taxon>Bacteria</taxon>
        <taxon>Pseudomonadati</taxon>
        <taxon>Pseudomonadota</taxon>
        <taxon>Gammaproteobacteria</taxon>
        <taxon>Enterobacterales</taxon>
        <taxon>Enterobacteriaceae</taxon>
        <taxon>Kluyvera</taxon>
    </lineage>
</organism>
<dbReference type="EMBL" id="JAZKKV010000001">
    <property type="protein sequence ID" value="MEE9653529.1"/>
    <property type="molecule type" value="Genomic_DNA"/>
</dbReference>
<dbReference type="RefSeq" id="WP_035896622.1">
    <property type="nucleotide sequence ID" value="NZ_AP022665.1"/>
</dbReference>
<evidence type="ECO:0008006" key="4">
    <source>
        <dbReference type="Google" id="ProtNLM"/>
    </source>
</evidence>
<feature type="transmembrane region" description="Helical" evidence="1">
    <location>
        <begin position="33"/>
        <end position="51"/>
    </location>
</feature>
<proteinExistence type="predicted"/>
<keyword evidence="3" id="KW-1185">Reference proteome</keyword>
<reference evidence="2 3" key="1">
    <citation type="submission" date="2023-10" db="EMBL/GenBank/DDBJ databases">
        <title>Wastewater isolates of ESBL- and carbapenemase-producing Gram-negative bacteria from New Zealand.</title>
        <authorList>
            <person name="Straub C."/>
            <person name="Weaver L."/>
            <person name="Cornelius A."/>
            <person name="Mcgill E."/>
            <person name="Dyet K."/>
            <person name="White L."/>
            <person name="Pattis I."/>
        </authorList>
    </citation>
    <scope>NUCLEOTIDE SEQUENCE [LARGE SCALE GENOMIC DNA]</scope>
    <source>
        <strain evidence="2 3">ESBL09</strain>
    </source>
</reference>
<keyword evidence="1" id="KW-1133">Transmembrane helix</keyword>
<evidence type="ECO:0000256" key="1">
    <source>
        <dbReference type="SAM" id="Phobius"/>
    </source>
</evidence>
<keyword evidence="1" id="KW-0472">Membrane</keyword>